<evidence type="ECO:0000256" key="1">
    <source>
        <dbReference type="SAM" id="MobiDB-lite"/>
    </source>
</evidence>
<feature type="region of interest" description="Disordered" evidence="1">
    <location>
        <begin position="1"/>
        <end position="49"/>
    </location>
</feature>
<organism evidence="2 3">
    <name type="scientific">Clonorchis sinensis</name>
    <name type="common">Chinese liver fluke</name>
    <dbReference type="NCBI Taxonomy" id="79923"/>
    <lineage>
        <taxon>Eukaryota</taxon>
        <taxon>Metazoa</taxon>
        <taxon>Spiralia</taxon>
        <taxon>Lophotrochozoa</taxon>
        <taxon>Platyhelminthes</taxon>
        <taxon>Trematoda</taxon>
        <taxon>Digenea</taxon>
        <taxon>Opisthorchiida</taxon>
        <taxon>Opisthorchiata</taxon>
        <taxon>Opisthorchiidae</taxon>
        <taxon>Clonorchis</taxon>
    </lineage>
</organism>
<dbReference type="GO" id="GO:0003700">
    <property type="term" value="F:DNA-binding transcription factor activity"/>
    <property type="evidence" value="ECO:0007669"/>
    <property type="project" value="InterPro"/>
</dbReference>
<dbReference type="GO" id="GO:0043565">
    <property type="term" value="F:sequence-specific DNA binding"/>
    <property type="evidence" value="ECO:0007669"/>
    <property type="project" value="InterPro"/>
</dbReference>
<dbReference type="AlphaFoldDB" id="A0A3R7GQY9"/>
<dbReference type="GO" id="GO:0008270">
    <property type="term" value="F:zinc ion binding"/>
    <property type="evidence" value="ECO:0007669"/>
    <property type="project" value="InterPro"/>
</dbReference>
<reference evidence="2 3" key="2">
    <citation type="journal article" date="2021" name="Genomics">
        <title>High-quality reference genome for Clonorchis sinensis.</title>
        <authorList>
            <person name="Young N.D."/>
            <person name="Stroehlein A.J."/>
            <person name="Kinkar L."/>
            <person name="Wang T."/>
            <person name="Sohn W.M."/>
            <person name="Chang B.C.H."/>
            <person name="Kaur P."/>
            <person name="Weisz D."/>
            <person name="Dudchenko O."/>
            <person name="Aiden E.L."/>
            <person name="Korhonen P.K."/>
            <person name="Gasser R.B."/>
        </authorList>
    </citation>
    <scope>NUCLEOTIDE SEQUENCE [LARGE SCALE GENOMIC DNA]</scope>
    <source>
        <strain evidence="2">Cs-k2</strain>
    </source>
</reference>
<dbReference type="Proteomes" id="UP000286415">
    <property type="component" value="Unassembled WGS sequence"/>
</dbReference>
<sequence length="278" mass="30798">MEGVLKAPPDSTNSDLAGPQEMNDTDSASAMQSNNSVSTSPTSKCLPFRDPYLPEDDGTILTPEHAFVQYQTRSEDQACQICGQPAVGFHHRAYVCEACKASVTFRRSAVKLFRCLAAMPPEGSTRVLPGCPSLDRGTREVEVTDDPLANLWPQSFFTTSPQETSIIRSLQNIHTSPISYNLFLKHYFVASALSQTVGYVLLHSILWHGARWLSGRSANLLTRRSVVRTRPLPRLPLSRLEQTGDIPALVLPLCGMAAGHRKCYSRMIIIILWNSRLQ</sequence>
<proteinExistence type="predicted"/>
<accession>A0A3R7GQY9</accession>
<dbReference type="OrthoDB" id="6264639at2759"/>
<evidence type="ECO:0000313" key="2">
    <source>
        <dbReference type="EMBL" id="KAG5455342.1"/>
    </source>
</evidence>
<dbReference type="EMBL" id="NIRI02000004">
    <property type="protein sequence ID" value="KAG5455342.1"/>
    <property type="molecule type" value="Genomic_DNA"/>
</dbReference>
<dbReference type="Gene3D" id="3.30.50.10">
    <property type="entry name" value="Erythroid Transcription Factor GATA-1, subunit A"/>
    <property type="match status" value="1"/>
</dbReference>
<name>A0A3R7GQY9_CLOSI</name>
<protein>
    <submittedName>
        <fullName evidence="2">Uncharacterized protein</fullName>
    </submittedName>
</protein>
<gene>
    <name evidence="2" type="ORF">CSKR_105499</name>
</gene>
<dbReference type="Pfam" id="PF00105">
    <property type="entry name" value="zf-C4"/>
    <property type="match status" value="1"/>
</dbReference>
<dbReference type="SMART" id="SM00399">
    <property type="entry name" value="ZnF_C4"/>
    <property type="match status" value="1"/>
</dbReference>
<evidence type="ECO:0000313" key="3">
    <source>
        <dbReference type="Proteomes" id="UP000286415"/>
    </source>
</evidence>
<reference evidence="2 3" key="1">
    <citation type="journal article" date="2018" name="Biotechnol. Adv.">
        <title>Improved genomic resources and new bioinformatic workflow for the carcinogenic parasite Clonorchis sinensis: Biotechnological implications.</title>
        <authorList>
            <person name="Wang D."/>
            <person name="Korhonen P.K."/>
            <person name="Gasser R.B."/>
            <person name="Young N.D."/>
        </authorList>
    </citation>
    <scope>NUCLEOTIDE SEQUENCE [LARGE SCALE GENOMIC DNA]</scope>
    <source>
        <strain evidence="2">Cs-k2</strain>
    </source>
</reference>
<feature type="compositionally biased region" description="Polar residues" evidence="1">
    <location>
        <begin position="25"/>
        <end position="43"/>
    </location>
</feature>
<dbReference type="STRING" id="79923.A0A3R7GQY9"/>
<dbReference type="SUPFAM" id="SSF57716">
    <property type="entry name" value="Glucocorticoid receptor-like (DNA-binding domain)"/>
    <property type="match status" value="1"/>
</dbReference>
<dbReference type="InParanoid" id="A0A3R7GQY9"/>
<dbReference type="InterPro" id="IPR013088">
    <property type="entry name" value="Znf_NHR/GATA"/>
</dbReference>
<keyword evidence="3" id="KW-1185">Reference proteome</keyword>
<comment type="caution">
    <text evidence="2">The sequence shown here is derived from an EMBL/GenBank/DDBJ whole genome shotgun (WGS) entry which is preliminary data.</text>
</comment>
<dbReference type="InterPro" id="IPR001628">
    <property type="entry name" value="Znf_hrmn_rcpt"/>
</dbReference>